<feature type="domain" description="PhnB-like" evidence="1">
    <location>
        <begin position="4"/>
        <end position="118"/>
    </location>
</feature>
<evidence type="ECO:0000313" key="2">
    <source>
        <dbReference type="EMBL" id="TMQ69694.1"/>
    </source>
</evidence>
<reference evidence="2 3" key="1">
    <citation type="journal article" date="2019" name="Nat. Microbiol.">
        <title>Mediterranean grassland soil C-N compound turnover is dependent on rainfall and depth, and is mediated by genomically divergent microorganisms.</title>
        <authorList>
            <person name="Diamond S."/>
            <person name="Andeer P.F."/>
            <person name="Li Z."/>
            <person name="Crits-Christoph A."/>
            <person name="Burstein D."/>
            <person name="Anantharaman K."/>
            <person name="Lane K.R."/>
            <person name="Thomas B.C."/>
            <person name="Pan C."/>
            <person name="Northen T.R."/>
            <person name="Banfield J.F."/>
        </authorList>
    </citation>
    <scope>NUCLEOTIDE SEQUENCE [LARGE SCALE GENOMIC DNA]</scope>
    <source>
        <strain evidence="2">WS_10</strain>
    </source>
</reference>
<accession>A0A538U1D2</accession>
<dbReference type="PANTHER" id="PTHR33990">
    <property type="entry name" value="PROTEIN YJDN-RELATED"/>
    <property type="match status" value="1"/>
</dbReference>
<dbReference type="CDD" id="cd06588">
    <property type="entry name" value="PhnB_like"/>
    <property type="match status" value="1"/>
</dbReference>
<dbReference type="PANTHER" id="PTHR33990:SF2">
    <property type="entry name" value="PHNB-LIKE DOMAIN-CONTAINING PROTEIN"/>
    <property type="match status" value="1"/>
</dbReference>
<proteinExistence type="predicted"/>
<gene>
    <name evidence="2" type="ORF">E6K80_10855</name>
</gene>
<evidence type="ECO:0000313" key="3">
    <source>
        <dbReference type="Proteomes" id="UP000319836"/>
    </source>
</evidence>
<protein>
    <submittedName>
        <fullName evidence="2">VOC family protein</fullName>
    </submittedName>
</protein>
<dbReference type="AlphaFoldDB" id="A0A538U1D2"/>
<sequence>MSKQKITPFLWFDSNAEEAAEFYTSVFKHSKIHKTTRYGDAGPGPKGSVMTISFQLEGQDFLALNGGPQFKFNEAISFMVNCDNQKEVDEMWSRLSQGGQEGQCGWLKDRYGLSWQIVPAALPELLQDKDPEKSRRVMEAMLQMKKIDIERLEEAHAGAH</sequence>
<dbReference type="Gene3D" id="3.10.180.10">
    <property type="entry name" value="2,3-Dihydroxybiphenyl 1,2-Dioxygenase, domain 1"/>
    <property type="match status" value="1"/>
</dbReference>
<dbReference type="InterPro" id="IPR009725">
    <property type="entry name" value="3_dmu_93_MTrfase"/>
</dbReference>
<dbReference type="PIRSF" id="PIRSF021700">
    <property type="entry name" value="3_dmu_93_MTrfase"/>
    <property type="match status" value="1"/>
</dbReference>
<dbReference type="Pfam" id="PF06983">
    <property type="entry name" value="3-dmu-9_3-mt"/>
    <property type="match status" value="1"/>
</dbReference>
<organism evidence="2 3">
    <name type="scientific">Eiseniibacteriota bacterium</name>
    <dbReference type="NCBI Taxonomy" id="2212470"/>
    <lineage>
        <taxon>Bacteria</taxon>
        <taxon>Candidatus Eiseniibacteriota</taxon>
    </lineage>
</organism>
<dbReference type="EMBL" id="VBPA01000276">
    <property type="protein sequence ID" value="TMQ69694.1"/>
    <property type="molecule type" value="Genomic_DNA"/>
</dbReference>
<comment type="caution">
    <text evidence="2">The sequence shown here is derived from an EMBL/GenBank/DDBJ whole genome shotgun (WGS) entry which is preliminary data.</text>
</comment>
<dbReference type="InterPro" id="IPR029068">
    <property type="entry name" value="Glyas_Bleomycin-R_OHBP_Dase"/>
</dbReference>
<dbReference type="InterPro" id="IPR028973">
    <property type="entry name" value="PhnB-like"/>
</dbReference>
<evidence type="ECO:0000259" key="1">
    <source>
        <dbReference type="Pfam" id="PF06983"/>
    </source>
</evidence>
<dbReference type="Proteomes" id="UP000319836">
    <property type="component" value="Unassembled WGS sequence"/>
</dbReference>
<dbReference type="SUPFAM" id="SSF54593">
    <property type="entry name" value="Glyoxalase/Bleomycin resistance protein/Dihydroxybiphenyl dioxygenase"/>
    <property type="match status" value="1"/>
</dbReference>
<name>A0A538U1D2_UNCEI</name>